<dbReference type="PATRIC" id="fig|1121022.4.peg.3846"/>
<keyword evidence="1" id="KW-1133">Transmembrane helix</keyword>
<name>V4NUT4_9CAUL</name>
<protein>
    <submittedName>
        <fullName evidence="2">Uncharacterized protein</fullName>
    </submittedName>
</protein>
<keyword evidence="3" id="KW-1185">Reference proteome</keyword>
<evidence type="ECO:0000256" key="1">
    <source>
        <dbReference type="SAM" id="Phobius"/>
    </source>
</evidence>
<organism evidence="2 3">
    <name type="scientific">Asticcacaulis benevestitus DSM 16100 = ATCC BAA-896</name>
    <dbReference type="NCBI Taxonomy" id="1121022"/>
    <lineage>
        <taxon>Bacteria</taxon>
        <taxon>Pseudomonadati</taxon>
        <taxon>Pseudomonadota</taxon>
        <taxon>Alphaproteobacteria</taxon>
        <taxon>Caulobacterales</taxon>
        <taxon>Caulobacteraceae</taxon>
        <taxon>Asticcacaulis</taxon>
    </lineage>
</organism>
<accession>V4NUT4</accession>
<sequence length="35" mass="4053">MFSLTKAHKSRGQWTRFATRAFDIFTVTLIFAVFG</sequence>
<reference evidence="2 3" key="1">
    <citation type="journal article" date="2014" name="Nature">
        <title>Sequential evolution of bacterial morphology by co-option of a developmental regulator.</title>
        <authorList>
            <person name="Jiang C."/>
            <person name="Brown P.J."/>
            <person name="Ducret A."/>
            <person name="Brun Y.V."/>
        </authorList>
    </citation>
    <scope>NUCLEOTIDE SEQUENCE [LARGE SCALE GENOMIC DNA]</scope>
    <source>
        <strain evidence="2 3">DSM 16100</strain>
    </source>
</reference>
<keyword evidence="1" id="KW-0472">Membrane</keyword>
<gene>
    <name evidence="2" type="ORF">ABENE_18800</name>
</gene>
<comment type="caution">
    <text evidence="2">The sequence shown here is derived from an EMBL/GenBank/DDBJ whole genome shotgun (WGS) entry which is preliminary data.</text>
</comment>
<proteinExistence type="predicted"/>
<evidence type="ECO:0000313" key="3">
    <source>
        <dbReference type="Proteomes" id="UP000017837"/>
    </source>
</evidence>
<dbReference type="Proteomes" id="UP000017837">
    <property type="component" value="Unassembled WGS sequence"/>
</dbReference>
<evidence type="ECO:0000313" key="2">
    <source>
        <dbReference type="EMBL" id="ESQ85557.1"/>
    </source>
</evidence>
<dbReference type="AlphaFoldDB" id="V4NUT4"/>
<keyword evidence="1" id="KW-0812">Transmembrane</keyword>
<feature type="transmembrane region" description="Helical" evidence="1">
    <location>
        <begin position="17"/>
        <end position="34"/>
    </location>
</feature>
<dbReference type="EMBL" id="AWGB01000057">
    <property type="protein sequence ID" value="ESQ85557.1"/>
    <property type="molecule type" value="Genomic_DNA"/>
</dbReference>